<dbReference type="GO" id="GO:0005576">
    <property type="term" value="C:extracellular region"/>
    <property type="evidence" value="ECO:0007669"/>
    <property type="project" value="TreeGrafter"/>
</dbReference>
<evidence type="ECO:0000256" key="2">
    <source>
        <dbReference type="PIRSR" id="PIRSR606823-1"/>
    </source>
</evidence>
<dbReference type="GO" id="GO:0042759">
    <property type="term" value="P:long-chain fatty acid biosynthetic process"/>
    <property type="evidence" value="ECO:0007669"/>
    <property type="project" value="TreeGrafter"/>
</dbReference>
<evidence type="ECO:0000256" key="1">
    <source>
        <dbReference type="ARBA" id="ARBA00019235"/>
    </source>
</evidence>
<evidence type="ECO:0000313" key="4">
    <source>
        <dbReference type="EMBL" id="PIK42871.1"/>
    </source>
</evidence>
<keyword evidence="5" id="KW-1185">Reference proteome</keyword>
<name>A0A2G8K4D7_STIJA</name>
<reference evidence="4 5" key="1">
    <citation type="journal article" date="2017" name="PLoS Biol.">
        <title>The sea cucumber genome provides insights into morphological evolution and visceral regeneration.</title>
        <authorList>
            <person name="Zhang X."/>
            <person name="Sun L."/>
            <person name="Yuan J."/>
            <person name="Sun Y."/>
            <person name="Gao Y."/>
            <person name="Zhang L."/>
            <person name="Li S."/>
            <person name="Dai H."/>
            <person name="Hamel J.F."/>
            <person name="Liu C."/>
            <person name="Yu Y."/>
            <person name="Liu S."/>
            <person name="Lin W."/>
            <person name="Guo K."/>
            <person name="Jin S."/>
            <person name="Xu P."/>
            <person name="Storey K.B."/>
            <person name="Huan P."/>
            <person name="Zhang T."/>
            <person name="Zhou Y."/>
            <person name="Zhang J."/>
            <person name="Lin C."/>
            <person name="Li X."/>
            <person name="Xing L."/>
            <person name="Huo D."/>
            <person name="Sun M."/>
            <person name="Wang L."/>
            <person name="Mercier A."/>
            <person name="Li F."/>
            <person name="Yang H."/>
            <person name="Xiang J."/>
        </authorList>
    </citation>
    <scope>NUCLEOTIDE SEQUENCE [LARGE SCALE GENOMIC DNA]</scope>
    <source>
        <strain evidence="4">Shaxun</strain>
        <tissue evidence="4">Muscle</tissue>
    </source>
</reference>
<organism evidence="4 5">
    <name type="scientific">Stichopus japonicus</name>
    <name type="common">Sea cucumber</name>
    <dbReference type="NCBI Taxonomy" id="307972"/>
    <lineage>
        <taxon>Eukaryota</taxon>
        <taxon>Metazoa</taxon>
        <taxon>Echinodermata</taxon>
        <taxon>Eleutherozoa</taxon>
        <taxon>Echinozoa</taxon>
        <taxon>Holothuroidea</taxon>
        <taxon>Aspidochirotacea</taxon>
        <taxon>Aspidochirotida</taxon>
        <taxon>Stichopodidae</taxon>
        <taxon>Apostichopus</taxon>
    </lineage>
</organism>
<dbReference type="GO" id="GO:0017040">
    <property type="term" value="F:N-acylsphingosine amidohydrolase activity"/>
    <property type="evidence" value="ECO:0007669"/>
    <property type="project" value="InterPro"/>
</dbReference>
<dbReference type="STRING" id="307972.A0A2G8K4D7"/>
<dbReference type="GO" id="GO:0046514">
    <property type="term" value="P:ceramide catabolic process"/>
    <property type="evidence" value="ECO:0007669"/>
    <property type="project" value="InterPro"/>
</dbReference>
<protein>
    <recommendedName>
        <fullName evidence="1">Neutral ceramidase</fullName>
    </recommendedName>
</protein>
<gene>
    <name evidence="4" type="ORF">BSL78_20287</name>
</gene>
<dbReference type="PANTHER" id="PTHR12670:SF1">
    <property type="entry name" value="NEUTRAL CERAMIDASE"/>
    <property type="match status" value="1"/>
</dbReference>
<sequence length="255" mass="28208">MTEFRQVNCYSLSSVHSLSVRGPFVAAFAQSHLGDVSPNTQGAKCIDTGKPCERDSSTCGGKTGKCIAFGPGKDMFESTLIIGSRQKDKAMGLWNEGGFRLTGPVSSIHQFVDMTNVTVPYNASYSFFFHEHNKSCPYVSKLLEKVQDAILEHHLTANNLNEKMQSAYRKSHSTETAILKVQSDLLSSLDKGYVTALIMLDLSAAFDTLDHKTMLQRFEYTFGVTGDALSWMSSYLCDRRQVVTTGDHHSEPVIL</sequence>
<dbReference type="GO" id="GO:0016020">
    <property type="term" value="C:membrane"/>
    <property type="evidence" value="ECO:0007669"/>
    <property type="project" value="GOC"/>
</dbReference>
<accession>A0A2G8K4D7</accession>
<dbReference type="Proteomes" id="UP000230750">
    <property type="component" value="Unassembled WGS sequence"/>
</dbReference>
<dbReference type="GO" id="GO:0046512">
    <property type="term" value="P:sphingosine biosynthetic process"/>
    <property type="evidence" value="ECO:0007669"/>
    <property type="project" value="TreeGrafter"/>
</dbReference>
<feature type="active site" description="Nucleophile" evidence="2">
    <location>
        <position position="37"/>
    </location>
</feature>
<comment type="caution">
    <text evidence="4">The sequence shown here is derived from an EMBL/GenBank/DDBJ whole genome shotgun (WGS) entry which is preliminary data.</text>
</comment>
<dbReference type="OrthoDB" id="6419251at2759"/>
<dbReference type="InterPro" id="IPR006823">
    <property type="entry name" value="Ceramidase_alk"/>
</dbReference>
<feature type="domain" description="Neutral/alkaline non-lysosomal ceramidase N-terminal" evidence="3">
    <location>
        <begin position="16"/>
        <end position="123"/>
    </location>
</feature>
<dbReference type="AlphaFoldDB" id="A0A2G8K4D7"/>
<evidence type="ECO:0000259" key="3">
    <source>
        <dbReference type="Pfam" id="PF04734"/>
    </source>
</evidence>
<evidence type="ECO:0000313" key="5">
    <source>
        <dbReference type="Proteomes" id="UP000230750"/>
    </source>
</evidence>
<dbReference type="InterPro" id="IPR031329">
    <property type="entry name" value="NEUT/ALK_ceramidase_N"/>
</dbReference>
<dbReference type="Pfam" id="PF04734">
    <property type="entry name" value="Ceramidase_alk"/>
    <property type="match status" value="1"/>
</dbReference>
<proteinExistence type="predicted"/>
<dbReference type="EMBL" id="MRZV01000897">
    <property type="protein sequence ID" value="PIK42871.1"/>
    <property type="molecule type" value="Genomic_DNA"/>
</dbReference>
<dbReference type="PANTHER" id="PTHR12670">
    <property type="entry name" value="CERAMIDASE"/>
    <property type="match status" value="1"/>
</dbReference>